<keyword evidence="2" id="KW-1185">Reference proteome</keyword>
<protein>
    <submittedName>
        <fullName evidence="1">Uncharacterized protein</fullName>
    </submittedName>
</protein>
<dbReference type="EMBL" id="CM037614">
    <property type="protein sequence ID" value="KAH8017672.1"/>
    <property type="molecule type" value="Genomic_DNA"/>
</dbReference>
<evidence type="ECO:0000313" key="1">
    <source>
        <dbReference type="EMBL" id="KAH8017672.1"/>
    </source>
</evidence>
<reference evidence="1" key="1">
    <citation type="submission" date="2021-08" db="EMBL/GenBank/DDBJ databases">
        <title>The first chromosome-level gecko genome reveals the dynamic sex chromosomes of Neotropical dwarf geckos (Sphaerodactylidae: Sphaerodactylus).</title>
        <authorList>
            <person name="Pinto B.J."/>
            <person name="Keating S.E."/>
            <person name="Gamble T."/>
        </authorList>
    </citation>
    <scope>NUCLEOTIDE SEQUENCE</scope>
    <source>
        <strain evidence="1">TG3544</strain>
    </source>
</reference>
<comment type="caution">
    <text evidence="1">The sequence shown here is derived from an EMBL/GenBank/DDBJ whole genome shotgun (WGS) entry which is preliminary data.</text>
</comment>
<organism evidence="1 2">
    <name type="scientific">Sphaerodactylus townsendi</name>
    <dbReference type="NCBI Taxonomy" id="933632"/>
    <lineage>
        <taxon>Eukaryota</taxon>
        <taxon>Metazoa</taxon>
        <taxon>Chordata</taxon>
        <taxon>Craniata</taxon>
        <taxon>Vertebrata</taxon>
        <taxon>Euteleostomi</taxon>
        <taxon>Lepidosauria</taxon>
        <taxon>Squamata</taxon>
        <taxon>Bifurcata</taxon>
        <taxon>Gekkota</taxon>
        <taxon>Sphaerodactylidae</taxon>
        <taxon>Sphaerodactylus</taxon>
    </lineage>
</organism>
<name>A0ACB8GDR9_9SAUR</name>
<proteinExistence type="predicted"/>
<gene>
    <name evidence="1" type="ORF">K3G42_031769</name>
</gene>
<sequence>MSSKRVPFYQKRHKHFDQSYRNIETRYLLKEYAARKVASRQAVSYDTSSSLGRTTCRLCARRFHGSSEEESQEQRRSHEQTTHASEHRRIRFVSELASLEEEIRSARLLAREQLDKVTIQRMVEEKMALERYAVEETISRAPEILVRLRSHTVWEKMAVTLCFTVQGFPTPVVQWYKNEELITPASEPGKYRIESKYGVHVLEINRIGKNPLATGGGGEGGWVKIET</sequence>
<accession>A0ACB8GDR9</accession>
<evidence type="ECO:0000313" key="2">
    <source>
        <dbReference type="Proteomes" id="UP000827872"/>
    </source>
</evidence>
<dbReference type="Proteomes" id="UP000827872">
    <property type="component" value="Linkage Group LG01"/>
</dbReference>